<dbReference type="Proteomes" id="UP000186143">
    <property type="component" value="Unassembled WGS sequence"/>
</dbReference>
<sequence length="210" mass="21093">MTKKLTASVAAGALFAGLVAFAPASFAQDAAQPAQPNAMQPAPMTNDATTGQMGDNAAKPLAGQAADAGAKTGNYITEQGANQVSANRYIGQSVYNSNDESIGEINDVIFSTDGSVEAAVIGVGGFLGIGEKNVAVPLETITIAEVPNSNDMKLTTQETSDSLRNAPEFKTRSQQMAESNNGNVDASTTSSTAAPAGGAAPAPAAPATNN</sequence>
<dbReference type="InterPro" id="IPR027275">
    <property type="entry name" value="PRC-brl_dom"/>
</dbReference>
<dbReference type="PANTHER" id="PTHR36505">
    <property type="entry name" value="BLR1072 PROTEIN"/>
    <property type="match status" value="1"/>
</dbReference>
<feature type="region of interest" description="Disordered" evidence="1">
    <location>
        <begin position="32"/>
        <end position="64"/>
    </location>
</feature>
<feature type="compositionally biased region" description="Polar residues" evidence="1">
    <location>
        <begin position="153"/>
        <end position="163"/>
    </location>
</feature>
<evidence type="ECO:0000313" key="5">
    <source>
        <dbReference type="EMBL" id="OQP85953.1"/>
    </source>
</evidence>
<dbReference type="PANTHER" id="PTHR36505:SF1">
    <property type="entry name" value="BLR1072 PROTEIN"/>
    <property type="match status" value="1"/>
</dbReference>
<evidence type="ECO:0000256" key="2">
    <source>
        <dbReference type="SAM" id="SignalP"/>
    </source>
</evidence>
<accession>A0A1Q9AH68</accession>
<dbReference type="Gene3D" id="2.30.30.240">
    <property type="entry name" value="PRC-barrel domain"/>
    <property type="match status" value="1"/>
</dbReference>
<evidence type="ECO:0000259" key="3">
    <source>
        <dbReference type="Pfam" id="PF05239"/>
    </source>
</evidence>
<dbReference type="OrthoDB" id="7818259at2"/>
<dbReference type="Pfam" id="PF05239">
    <property type="entry name" value="PRC"/>
    <property type="match status" value="1"/>
</dbReference>
<feature type="domain" description="PRC-barrel" evidence="3">
    <location>
        <begin position="83"/>
        <end position="143"/>
    </location>
</feature>
<reference evidence="5 7" key="3">
    <citation type="journal article" date="2017" name="Antonie Van Leeuwenhoek">
        <title>Rhizobium rhizosphaerae sp. nov., a novel species isolated from rice rhizosphere.</title>
        <authorList>
            <person name="Zhao J.J."/>
            <person name="Zhang J."/>
            <person name="Zhang R.J."/>
            <person name="Zhang C.W."/>
            <person name="Yin H.Q."/>
            <person name="Zhang X.X."/>
        </authorList>
    </citation>
    <scope>NUCLEOTIDE SEQUENCE [LARGE SCALE GENOMIC DNA]</scope>
    <source>
        <strain evidence="5 7">RD15</strain>
    </source>
</reference>
<protein>
    <submittedName>
        <fullName evidence="4">Photosystem reaction center subunit H</fullName>
    </submittedName>
</protein>
<keyword evidence="7" id="KW-1185">Reference proteome</keyword>
<evidence type="ECO:0000313" key="6">
    <source>
        <dbReference type="Proteomes" id="UP000186143"/>
    </source>
</evidence>
<dbReference type="EMBL" id="MKIO01000033">
    <property type="protein sequence ID" value="OLP54530.1"/>
    <property type="molecule type" value="Genomic_DNA"/>
</dbReference>
<name>A0A1Q9AH68_9HYPH</name>
<evidence type="ECO:0000313" key="7">
    <source>
        <dbReference type="Proteomes" id="UP000192652"/>
    </source>
</evidence>
<evidence type="ECO:0000313" key="4">
    <source>
        <dbReference type="EMBL" id="OLP54530.1"/>
    </source>
</evidence>
<evidence type="ECO:0000256" key="1">
    <source>
        <dbReference type="SAM" id="MobiDB-lite"/>
    </source>
</evidence>
<proteinExistence type="predicted"/>
<dbReference type="RefSeq" id="WP_075635716.1">
    <property type="nucleotide sequence ID" value="NZ_MKIO01000033.1"/>
</dbReference>
<feature type="compositionally biased region" description="Low complexity" evidence="1">
    <location>
        <begin position="32"/>
        <end position="43"/>
    </location>
</feature>
<feature type="compositionally biased region" description="Polar residues" evidence="1">
    <location>
        <begin position="172"/>
        <end position="185"/>
    </location>
</feature>
<feature type="signal peptide" evidence="2">
    <location>
        <begin position="1"/>
        <end position="27"/>
    </location>
</feature>
<feature type="compositionally biased region" description="Low complexity" evidence="1">
    <location>
        <begin position="186"/>
        <end position="210"/>
    </location>
</feature>
<gene>
    <name evidence="4" type="ORF">BJF92_03765</name>
    <name evidence="5" type="ORF">BTR14_12740</name>
</gene>
<dbReference type="Proteomes" id="UP000192652">
    <property type="component" value="Unassembled WGS sequence"/>
</dbReference>
<dbReference type="EMBL" id="MSPX01000010">
    <property type="protein sequence ID" value="OQP85953.1"/>
    <property type="molecule type" value="Genomic_DNA"/>
</dbReference>
<dbReference type="STRING" id="1672749.BJF92_03765"/>
<dbReference type="SUPFAM" id="SSF50346">
    <property type="entry name" value="PRC-barrel domain"/>
    <property type="match status" value="1"/>
</dbReference>
<feature type="chain" id="PRO_5013362540" evidence="2">
    <location>
        <begin position="28"/>
        <end position="210"/>
    </location>
</feature>
<dbReference type="AlphaFoldDB" id="A0A1Q9AH68"/>
<keyword evidence="2" id="KW-0732">Signal</keyword>
<organism evidence="4 6">
    <name type="scientific">Xaviernesmea rhizosphaerae</name>
    <dbReference type="NCBI Taxonomy" id="1672749"/>
    <lineage>
        <taxon>Bacteria</taxon>
        <taxon>Pseudomonadati</taxon>
        <taxon>Pseudomonadota</taxon>
        <taxon>Alphaproteobacteria</taxon>
        <taxon>Hyphomicrobiales</taxon>
        <taxon>Rhizobiaceae</taxon>
        <taxon>Rhizobium/Agrobacterium group</taxon>
        <taxon>Xaviernesmea</taxon>
    </lineage>
</organism>
<dbReference type="InterPro" id="IPR011033">
    <property type="entry name" value="PRC_barrel-like_sf"/>
</dbReference>
<comment type="caution">
    <text evidence="4">The sequence shown here is derived from an EMBL/GenBank/DDBJ whole genome shotgun (WGS) entry which is preliminary data.</text>
</comment>
<reference evidence="4 6" key="1">
    <citation type="submission" date="2016-09" db="EMBL/GenBank/DDBJ databases">
        <title>Rhizobium sp. nov., a novel species isolated from the rice rhizosphere.</title>
        <authorList>
            <person name="Zhao J."/>
            <person name="Zhang X."/>
        </authorList>
    </citation>
    <scope>NUCLEOTIDE SEQUENCE [LARGE SCALE GENOMIC DNA]</scope>
    <source>
        <strain evidence="4 6">MH17</strain>
    </source>
</reference>
<feature type="region of interest" description="Disordered" evidence="1">
    <location>
        <begin position="153"/>
        <end position="210"/>
    </location>
</feature>
<reference evidence="5" key="2">
    <citation type="submission" date="2016-12" db="EMBL/GenBank/DDBJ databases">
        <authorList>
            <person name="Zhang X."/>
            <person name="Zhao J."/>
        </authorList>
    </citation>
    <scope>NUCLEOTIDE SEQUENCE</scope>
    <source>
        <strain evidence="5">RD15</strain>
    </source>
</reference>